<evidence type="ECO:0000256" key="4">
    <source>
        <dbReference type="ARBA" id="ARBA00022801"/>
    </source>
</evidence>
<feature type="compositionally biased region" description="Basic residues" evidence="7">
    <location>
        <begin position="23"/>
        <end position="37"/>
    </location>
</feature>
<feature type="domain" description="Glycoside hydrolase family 3 C-terminal" evidence="9">
    <location>
        <begin position="467"/>
        <end position="646"/>
    </location>
</feature>
<dbReference type="PANTHER" id="PTHR30480">
    <property type="entry name" value="BETA-HEXOSAMINIDASE-RELATED"/>
    <property type="match status" value="1"/>
</dbReference>
<keyword evidence="5 6" id="KW-0326">Glycosidase</keyword>
<comment type="catalytic activity">
    <reaction evidence="1">
        <text>Hydrolysis of terminal non-reducing N-acetyl-D-hexosamine residues in N-acetyl-beta-D-hexosaminides.</text>
        <dbReference type="EC" id="3.2.1.52"/>
    </reaction>
</comment>
<dbReference type="EMBL" id="JBHSIT010000002">
    <property type="protein sequence ID" value="MFC4907343.1"/>
    <property type="molecule type" value="Genomic_DNA"/>
</dbReference>
<evidence type="ECO:0000256" key="6">
    <source>
        <dbReference type="RuleBase" id="RU361161"/>
    </source>
</evidence>
<dbReference type="Pfam" id="PF00933">
    <property type="entry name" value="Glyco_hydro_3"/>
    <property type="match status" value="1"/>
</dbReference>
<gene>
    <name evidence="10" type="ORF">ACFPCY_08430</name>
</gene>
<dbReference type="Gene3D" id="3.20.20.300">
    <property type="entry name" value="Glycoside hydrolase, family 3, N-terminal domain"/>
    <property type="match status" value="1"/>
</dbReference>
<feature type="domain" description="Glycoside hydrolase family 3 N-terminal" evidence="8">
    <location>
        <begin position="88"/>
        <end position="428"/>
    </location>
</feature>
<dbReference type="InterPro" id="IPR019800">
    <property type="entry name" value="Glyco_hydro_3_AS"/>
</dbReference>
<dbReference type="InterPro" id="IPR002772">
    <property type="entry name" value="Glyco_hydro_3_C"/>
</dbReference>
<comment type="caution">
    <text evidence="10">The sequence shown here is derived from an EMBL/GenBank/DDBJ whole genome shotgun (WGS) entry which is preliminary data.</text>
</comment>
<dbReference type="GO" id="GO:0016798">
    <property type="term" value="F:hydrolase activity, acting on glycosyl bonds"/>
    <property type="evidence" value="ECO:0007669"/>
    <property type="project" value="UniProtKB-KW"/>
</dbReference>
<protein>
    <recommendedName>
        <fullName evidence="3">beta-N-acetylhexosaminidase</fullName>
        <ecNumber evidence="3">3.2.1.52</ecNumber>
    </recommendedName>
</protein>
<dbReference type="SUPFAM" id="SSF52279">
    <property type="entry name" value="Beta-D-glucan exohydrolase, C-terminal domain"/>
    <property type="match status" value="1"/>
</dbReference>
<feature type="region of interest" description="Disordered" evidence="7">
    <location>
        <begin position="1"/>
        <end position="41"/>
    </location>
</feature>
<evidence type="ECO:0000313" key="11">
    <source>
        <dbReference type="Proteomes" id="UP001595872"/>
    </source>
</evidence>
<keyword evidence="4 6" id="KW-0378">Hydrolase</keyword>
<dbReference type="PANTHER" id="PTHR30480:SF13">
    <property type="entry name" value="BETA-HEXOSAMINIDASE"/>
    <property type="match status" value="1"/>
</dbReference>
<evidence type="ECO:0000256" key="5">
    <source>
        <dbReference type="ARBA" id="ARBA00023295"/>
    </source>
</evidence>
<reference evidence="11" key="1">
    <citation type="journal article" date="2019" name="Int. J. Syst. Evol. Microbiol.">
        <title>The Global Catalogue of Microorganisms (GCM) 10K type strain sequencing project: providing services to taxonomists for standard genome sequencing and annotation.</title>
        <authorList>
            <consortium name="The Broad Institute Genomics Platform"/>
            <consortium name="The Broad Institute Genome Sequencing Center for Infectious Disease"/>
            <person name="Wu L."/>
            <person name="Ma J."/>
        </authorList>
    </citation>
    <scope>NUCLEOTIDE SEQUENCE [LARGE SCALE GENOMIC DNA]</scope>
    <source>
        <strain evidence="11">KLKA75</strain>
    </source>
</reference>
<dbReference type="EC" id="3.2.1.52" evidence="3"/>
<dbReference type="InterPro" id="IPR036962">
    <property type="entry name" value="Glyco_hydro_3_N_sf"/>
</dbReference>
<organism evidence="10 11">
    <name type="scientific">Actinomadura gamaensis</name>
    <dbReference type="NCBI Taxonomy" id="1763541"/>
    <lineage>
        <taxon>Bacteria</taxon>
        <taxon>Bacillati</taxon>
        <taxon>Actinomycetota</taxon>
        <taxon>Actinomycetes</taxon>
        <taxon>Streptosporangiales</taxon>
        <taxon>Thermomonosporaceae</taxon>
        <taxon>Actinomadura</taxon>
    </lineage>
</organism>
<evidence type="ECO:0000256" key="7">
    <source>
        <dbReference type="SAM" id="MobiDB-lite"/>
    </source>
</evidence>
<name>A0ABV9TVA0_9ACTN</name>
<keyword evidence="11" id="KW-1185">Reference proteome</keyword>
<dbReference type="RefSeq" id="WP_378253079.1">
    <property type="nucleotide sequence ID" value="NZ_JBHSIT010000002.1"/>
</dbReference>
<proteinExistence type="inferred from homology"/>
<dbReference type="Pfam" id="PF01915">
    <property type="entry name" value="Glyco_hydro_3_C"/>
    <property type="match status" value="1"/>
</dbReference>
<comment type="similarity">
    <text evidence="2 6">Belongs to the glycosyl hydrolase 3 family.</text>
</comment>
<dbReference type="InterPro" id="IPR050226">
    <property type="entry name" value="NagZ_Beta-hexosaminidase"/>
</dbReference>
<sequence length="649" mass="68415">MAARMPRPGRAPHLPARNEARGQRRSRTRSRVRRGPRRTAPVTAALTAAVLAAAPLAVATSARADAPARTSASHGRDPRLMRLIGSMTLRQKVAQLFVVQIYGTSADTTNPADVAANRSLYGVDNAAQLIARDQPGGIIYYGNNVTDPHQLAAFSNGIQRAARAAGHGIPATVAIDQEGGIVARVGPPATQQPGAMALAAGRRTADARALARITGAELRAIGVNQDYAPDADVNVNPVNPVIGVRSFGSDPALVSRMVTAQLAGYRAANVTATPKHFPGHGDADTDSHTGVPVIKHTRAQWEAVDLPPFRAAIAAGADSIMTGHLVVPSLDPSGDPATLSRPIVTGILRDRLHYRGVVITDALDMQGVRDKYGDDRVPVLALEAGVDTLLKPPAGKFATQLDAVVNAVRSGELTEDRIDQSVYRVLELKQRRGLFRDPFADESRVDRVVGTPQHLATARRATDRTTTLVKNDPQPGGDRLPLRPGPRSVYVTGWGTATTATLATEIGRYGATAEAHDTGLSPSPATIAAAVAAARTHDLTVVTTNKAWDTSTEPGHNGPGQADLVKALIATGKPVVVLAVRDAYDINAFPAAPAYLATYSYTADALRAAAATLFGANRPQGRLPVDIPAADHPDRILYPFGHGLAYPRH</sequence>
<evidence type="ECO:0000256" key="3">
    <source>
        <dbReference type="ARBA" id="ARBA00012663"/>
    </source>
</evidence>
<evidence type="ECO:0000313" key="10">
    <source>
        <dbReference type="EMBL" id="MFC4907343.1"/>
    </source>
</evidence>
<dbReference type="PROSITE" id="PS00775">
    <property type="entry name" value="GLYCOSYL_HYDROL_F3"/>
    <property type="match status" value="1"/>
</dbReference>
<dbReference type="InterPro" id="IPR036881">
    <property type="entry name" value="Glyco_hydro_3_C_sf"/>
</dbReference>
<evidence type="ECO:0000256" key="1">
    <source>
        <dbReference type="ARBA" id="ARBA00001231"/>
    </source>
</evidence>
<feature type="region of interest" description="Disordered" evidence="7">
    <location>
        <begin position="458"/>
        <end position="486"/>
    </location>
</feature>
<dbReference type="Gene3D" id="3.40.50.1700">
    <property type="entry name" value="Glycoside hydrolase family 3 C-terminal domain"/>
    <property type="match status" value="1"/>
</dbReference>
<dbReference type="SUPFAM" id="SSF51445">
    <property type="entry name" value="(Trans)glycosidases"/>
    <property type="match status" value="1"/>
</dbReference>
<feature type="compositionally biased region" description="Low complexity" evidence="7">
    <location>
        <begin position="458"/>
        <end position="479"/>
    </location>
</feature>
<accession>A0ABV9TVA0</accession>
<dbReference type="InterPro" id="IPR017853">
    <property type="entry name" value="GH"/>
</dbReference>
<evidence type="ECO:0000259" key="9">
    <source>
        <dbReference type="Pfam" id="PF01915"/>
    </source>
</evidence>
<dbReference type="Proteomes" id="UP001595872">
    <property type="component" value="Unassembled WGS sequence"/>
</dbReference>
<evidence type="ECO:0000256" key="2">
    <source>
        <dbReference type="ARBA" id="ARBA00005336"/>
    </source>
</evidence>
<evidence type="ECO:0000259" key="8">
    <source>
        <dbReference type="Pfam" id="PF00933"/>
    </source>
</evidence>
<dbReference type="InterPro" id="IPR001764">
    <property type="entry name" value="Glyco_hydro_3_N"/>
</dbReference>